<sequence length="80" mass="8633">MGSLVSGTPSMATTSRCGRLRAQTAKSRRPSNVRLTPSSATRRRRASRARRASRSFYCFALATDVGISLSHLPSTSMSTV</sequence>
<evidence type="ECO:0000313" key="2">
    <source>
        <dbReference type="Proteomes" id="UP000821845"/>
    </source>
</evidence>
<keyword evidence="2" id="KW-1185">Reference proteome</keyword>
<dbReference type="Proteomes" id="UP000821845">
    <property type="component" value="Chromosome 1"/>
</dbReference>
<organism evidence="1 2">
    <name type="scientific">Hyalomma asiaticum</name>
    <name type="common">Tick</name>
    <dbReference type="NCBI Taxonomy" id="266040"/>
    <lineage>
        <taxon>Eukaryota</taxon>
        <taxon>Metazoa</taxon>
        <taxon>Ecdysozoa</taxon>
        <taxon>Arthropoda</taxon>
        <taxon>Chelicerata</taxon>
        <taxon>Arachnida</taxon>
        <taxon>Acari</taxon>
        <taxon>Parasitiformes</taxon>
        <taxon>Ixodida</taxon>
        <taxon>Ixodoidea</taxon>
        <taxon>Ixodidae</taxon>
        <taxon>Hyalomminae</taxon>
        <taxon>Hyalomma</taxon>
    </lineage>
</organism>
<reference evidence="1" key="1">
    <citation type="submission" date="2020-05" db="EMBL/GenBank/DDBJ databases">
        <title>Large-scale comparative analyses of tick genomes elucidate their genetic diversity and vector capacities.</title>
        <authorList>
            <person name="Jia N."/>
            <person name="Wang J."/>
            <person name="Shi W."/>
            <person name="Du L."/>
            <person name="Sun Y."/>
            <person name="Zhan W."/>
            <person name="Jiang J."/>
            <person name="Wang Q."/>
            <person name="Zhang B."/>
            <person name="Ji P."/>
            <person name="Sakyi L.B."/>
            <person name="Cui X."/>
            <person name="Yuan T."/>
            <person name="Jiang B."/>
            <person name="Yang W."/>
            <person name="Lam T.T.-Y."/>
            <person name="Chang Q."/>
            <person name="Ding S."/>
            <person name="Wang X."/>
            <person name="Zhu J."/>
            <person name="Ruan X."/>
            <person name="Zhao L."/>
            <person name="Wei J."/>
            <person name="Que T."/>
            <person name="Du C."/>
            <person name="Cheng J."/>
            <person name="Dai P."/>
            <person name="Han X."/>
            <person name="Huang E."/>
            <person name="Gao Y."/>
            <person name="Liu J."/>
            <person name="Shao H."/>
            <person name="Ye R."/>
            <person name="Li L."/>
            <person name="Wei W."/>
            <person name="Wang X."/>
            <person name="Wang C."/>
            <person name="Yang T."/>
            <person name="Huo Q."/>
            <person name="Li W."/>
            <person name="Guo W."/>
            <person name="Chen H."/>
            <person name="Zhou L."/>
            <person name="Ni X."/>
            <person name="Tian J."/>
            <person name="Zhou Y."/>
            <person name="Sheng Y."/>
            <person name="Liu T."/>
            <person name="Pan Y."/>
            <person name="Xia L."/>
            <person name="Li J."/>
            <person name="Zhao F."/>
            <person name="Cao W."/>
        </authorList>
    </citation>
    <scope>NUCLEOTIDE SEQUENCE</scope>
    <source>
        <strain evidence="1">Hyas-2018</strain>
    </source>
</reference>
<accession>A0ACB7TNX0</accession>
<dbReference type="EMBL" id="CM023481">
    <property type="protein sequence ID" value="KAH6947868.1"/>
    <property type="molecule type" value="Genomic_DNA"/>
</dbReference>
<gene>
    <name evidence="1" type="ORF">HPB50_021853</name>
</gene>
<proteinExistence type="predicted"/>
<evidence type="ECO:0000313" key="1">
    <source>
        <dbReference type="EMBL" id="KAH6947868.1"/>
    </source>
</evidence>
<comment type="caution">
    <text evidence="1">The sequence shown here is derived from an EMBL/GenBank/DDBJ whole genome shotgun (WGS) entry which is preliminary data.</text>
</comment>
<protein>
    <submittedName>
        <fullName evidence="1">Uncharacterized protein</fullName>
    </submittedName>
</protein>
<name>A0ACB7TNX0_HYAAI</name>